<sequence length="340" mass="37839">TFALEVDRMWYSTFYGPRMSWNWVSFFFYLNRYLVLFSHGPVMVEFFWRTSDPNKLILINPQIHRCQPSSGVYFPSLTLAQLPCSPTIPSLPCYRHPGYRFLVLAVLVGMALAAASFGGWSGFDAKDQSPATDPVLPVGCAAALTRNQLVPNISASLIGAAWGSLLVFDSVIFVMTVLKSFPLRSKSQDLITVLLRDGNQIIYICCLVNLVSDYSSKPFTRNLGTVPMNVLSSVMISRLVLNLRDPALVRRRQSGEPGMGSTAGICPNISTVAQTQYTRDPEDGWMPTDTTCELYEEDNEYRGPGRPHGVYDISMGSDLSSNYLGIQTHDIQLISVNHRL</sequence>
<dbReference type="Proteomes" id="UP000054477">
    <property type="component" value="Unassembled WGS sequence"/>
</dbReference>
<proteinExistence type="predicted"/>
<evidence type="ECO:0000256" key="1">
    <source>
        <dbReference type="SAM" id="Phobius"/>
    </source>
</evidence>
<keyword evidence="1" id="KW-0812">Transmembrane</keyword>
<keyword evidence="3" id="KW-1185">Reference proteome</keyword>
<keyword evidence="1" id="KW-1133">Transmembrane helix</keyword>
<gene>
    <name evidence="2" type="ORF">K443DRAFT_82341</name>
</gene>
<evidence type="ECO:0000313" key="2">
    <source>
        <dbReference type="EMBL" id="KIK09515.1"/>
    </source>
</evidence>
<feature type="transmembrane region" description="Helical" evidence="1">
    <location>
        <begin position="26"/>
        <end position="48"/>
    </location>
</feature>
<name>A0A0C9XB92_9AGAR</name>
<protein>
    <submittedName>
        <fullName evidence="2">Uncharacterized protein</fullName>
    </submittedName>
</protein>
<dbReference type="OrthoDB" id="3261349at2759"/>
<organism evidence="2 3">
    <name type="scientific">Laccaria amethystina LaAM-08-1</name>
    <dbReference type="NCBI Taxonomy" id="1095629"/>
    <lineage>
        <taxon>Eukaryota</taxon>
        <taxon>Fungi</taxon>
        <taxon>Dikarya</taxon>
        <taxon>Basidiomycota</taxon>
        <taxon>Agaricomycotina</taxon>
        <taxon>Agaricomycetes</taxon>
        <taxon>Agaricomycetidae</taxon>
        <taxon>Agaricales</taxon>
        <taxon>Agaricineae</taxon>
        <taxon>Hydnangiaceae</taxon>
        <taxon>Laccaria</taxon>
    </lineage>
</organism>
<feature type="non-terminal residue" evidence="2">
    <location>
        <position position="1"/>
    </location>
</feature>
<keyword evidence="1" id="KW-0472">Membrane</keyword>
<dbReference type="EMBL" id="KN838538">
    <property type="protein sequence ID" value="KIK09515.1"/>
    <property type="molecule type" value="Genomic_DNA"/>
</dbReference>
<feature type="transmembrane region" description="Helical" evidence="1">
    <location>
        <begin position="101"/>
        <end position="120"/>
    </location>
</feature>
<dbReference type="AlphaFoldDB" id="A0A0C9XB92"/>
<reference evidence="2 3" key="1">
    <citation type="submission" date="2014-04" db="EMBL/GenBank/DDBJ databases">
        <authorList>
            <consortium name="DOE Joint Genome Institute"/>
            <person name="Kuo A."/>
            <person name="Kohler A."/>
            <person name="Nagy L.G."/>
            <person name="Floudas D."/>
            <person name="Copeland A."/>
            <person name="Barry K.W."/>
            <person name="Cichocki N."/>
            <person name="Veneault-Fourrey C."/>
            <person name="LaButti K."/>
            <person name="Lindquist E.A."/>
            <person name="Lipzen A."/>
            <person name="Lundell T."/>
            <person name="Morin E."/>
            <person name="Murat C."/>
            <person name="Sun H."/>
            <person name="Tunlid A."/>
            <person name="Henrissat B."/>
            <person name="Grigoriev I.V."/>
            <person name="Hibbett D.S."/>
            <person name="Martin F."/>
            <person name="Nordberg H.P."/>
            <person name="Cantor M.N."/>
            <person name="Hua S.X."/>
        </authorList>
    </citation>
    <scope>NUCLEOTIDE SEQUENCE [LARGE SCALE GENOMIC DNA]</scope>
    <source>
        <strain evidence="2 3">LaAM-08-1</strain>
    </source>
</reference>
<evidence type="ECO:0000313" key="3">
    <source>
        <dbReference type="Proteomes" id="UP000054477"/>
    </source>
</evidence>
<feature type="transmembrane region" description="Helical" evidence="1">
    <location>
        <begin position="153"/>
        <end position="178"/>
    </location>
</feature>
<dbReference type="HOGENOM" id="CLU_035509_7_1_1"/>
<accession>A0A0C9XB92</accession>
<reference evidence="3" key="2">
    <citation type="submission" date="2015-01" db="EMBL/GenBank/DDBJ databases">
        <title>Evolutionary Origins and Diversification of the Mycorrhizal Mutualists.</title>
        <authorList>
            <consortium name="DOE Joint Genome Institute"/>
            <consortium name="Mycorrhizal Genomics Consortium"/>
            <person name="Kohler A."/>
            <person name="Kuo A."/>
            <person name="Nagy L.G."/>
            <person name="Floudas D."/>
            <person name="Copeland A."/>
            <person name="Barry K.W."/>
            <person name="Cichocki N."/>
            <person name="Veneault-Fourrey C."/>
            <person name="LaButti K."/>
            <person name="Lindquist E.A."/>
            <person name="Lipzen A."/>
            <person name="Lundell T."/>
            <person name="Morin E."/>
            <person name="Murat C."/>
            <person name="Riley R."/>
            <person name="Ohm R."/>
            <person name="Sun H."/>
            <person name="Tunlid A."/>
            <person name="Henrissat B."/>
            <person name="Grigoriev I.V."/>
            <person name="Hibbett D.S."/>
            <person name="Martin F."/>
        </authorList>
    </citation>
    <scope>NUCLEOTIDE SEQUENCE [LARGE SCALE GENOMIC DNA]</scope>
    <source>
        <strain evidence="3">LaAM-08-1</strain>
    </source>
</reference>